<evidence type="ECO:0000256" key="3">
    <source>
        <dbReference type="ARBA" id="ARBA00022618"/>
    </source>
</evidence>
<dbReference type="NCBIfam" id="TIGR01143">
    <property type="entry name" value="murF"/>
    <property type="match status" value="1"/>
</dbReference>
<gene>
    <name evidence="10" type="primary">murF</name>
    <name evidence="15" type="ORF">FZD51_22620</name>
</gene>
<evidence type="ECO:0000313" key="16">
    <source>
        <dbReference type="Proteomes" id="UP000322139"/>
    </source>
</evidence>
<evidence type="ECO:0000256" key="9">
    <source>
        <dbReference type="ARBA" id="ARBA00023316"/>
    </source>
</evidence>
<keyword evidence="2 10" id="KW-0436">Ligase</keyword>
<evidence type="ECO:0000313" key="15">
    <source>
        <dbReference type="EMBL" id="TYS42915.1"/>
    </source>
</evidence>
<dbReference type="InterPro" id="IPR036615">
    <property type="entry name" value="Mur_ligase_C_dom_sf"/>
</dbReference>
<dbReference type="Gene3D" id="3.40.1190.10">
    <property type="entry name" value="Mur-like, catalytic domain"/>
    <property type="match status" value="1"/>
</dbReference>
<dbReference type="GO" id="GO:0051301">
    <property type="term" value="P:cell division"/>
    <property type="evidence" value="ECO:0007669"/>
    <property type="project" value="UniProtKB-KW"/>
</dbReference>
<dbReference type="SUPFAM" id="SSF53244">
    <property type="entry name" value="MurD-like peptide ligases, peptide-binding domain"/>
    <property type="match status" value="1"/>
</dbReference>
<comment type="pathway">
    <text evidence="10 11">Cell wall biogenesis; peptidoglycan biosynthesis.</text>
</comment>
<dbReference type="InterPro" id="IPR000713">
    <property type="entry name" value="Mur_ligase_N"/>
</dbReference>
<organism evidence="15 16">
    <name type="scientific">Bacillus infantis</name>
    <dbReference type="NCBI Taxonomy" id="324767"/>
    <lineage>
        <taxon>Bacteria</taxon>
        <taxon>Bacillati</taxon>
        <taxon>Bacillota</taxon>
        <taxon>Bacilli</taxon>
        <taxon>Bacillales</taxon>
        <taxon>Bacillaceae</taxon>
        <taxon>Bacillus</taxon>
    </lineage>
</organism>
<dbReference type="SUPFAM" id="SSF63418">
    <property type="entry name" value="MurE/MurF N-terminal domain"/>
    <property type="match status" value="1"/>
</dbReference>
<reference evidence="15 16" key="1">
    <citation type="submission" date="2019-08" db="EMBL/GenBank/DDBJ databases">
        <title>Bacillus genomes from the desert of Cuatro Cienegas, Coahuila.</title>
        <authorList>
            <person name="Olmedo-Alvarez G."/>
        </authorList>
    </citation>
    <scope>NUCLEOTIDE SEQUENCE [LARGE SCALE GENOMIC DNA]</scope>
    <source>
        <strain evidence="15 16">CH446_14T</strain>
    </source>
</reference>
<evidence type="ECO:0000259" key="12">
    <source>
        <dbReference type="Pfam" id="PF01225"/>
    </source>
</evidence>
<dbReference type="InterPro" id="IPR035911">
    <property type="entry name" value="MurE/MurF_N"/>
</dbReference>
<dbReference type="PANTHER" id="PTHR43024">
    <property type="entry name" value="UDP-N-ACETYLMURAMOYL-TRIPEPTIDE--D-ALANYL-D-ALANINE LIGASE"/>
    <property type="match status" value="1"/>
</dbReference>
<feature type="domain" description="Mur ligase central" evidence="14">
    <location>
        <begin position="111"/>
        <end position="296"/>
    </location>
</feature>
<dbReference type="Pfam" id="PF01225">
    <property type="entry name" value="Mur_ligase"/>
    <property type="match status" value="1"/>
</dbReference>
<evidence type="ECO:0000256" key="6">
    <source>
        <dbReference type="ARBA" id="ARBA00022960"/>
    </source>
</evidence>
<dbReference type="InterPro" id="IPR036565">
    <property type="entry name" value="Mur-like_cat_sf"/>
</dbReference>
<feature type="domain" description="Mur ligase C-terminal" evidence="13">
    <location>
        <begin position="319"/>
        <end position="445"/>
    </location>
</feature>
<dbReference type="Gene3D" id="3.40.1390.10">
    <property type="entry name" value="MurE/MurF, N-terminal domain"/>
    <property type="match status" value="1"/>
</dbReference>
<name>A0A5D4QUV4_9BACI</name>
<dbReference type="EC" id="6.3.2.10" evidence="10 11"/>
<evidence type="ECO:0000256" key="2">
    <source>
        <dbReference type="ARBA" id="ARBA00022598"/>
    </source>
</evidence>
<dbReference type="InterPro" id="IPR051046">
    <property type="entry name" value="MurCDEF_CellWall_CoF430Synth"/>
</dbReference>
<dbReference type="InterPro" id="IPR013221">
    <property type="entry name" value="Mur_ligase_cen"/>
</dbReference>
<evidence type="ECO:0000259" key="13">
    <source>
        <dbReference type="Pfam" id="PF02875"/>
    </source>
</evidence>
<keyword evidence="5 10" id="KW-0067">ATP-binding</keyword>
<evidence type="ECO:0000256" key="1">
    <source>
        <dbReference type="ARBA" id="ARBA00022490"/>
    </source>
</evidence>
<dbReference type="GO" id="GO:0071555">
    <property type="term" value="P:cell wall organization"/>
    <property type="evidence" value="ECO:0007669"/>
    <property type="project" value="UniProtKB-KW"/>
</dbReference>
<comment type="similarity">
    <text evidence="10">Belongs to the MurCDEF family. MurF subfamily.</text>
</comment>
<dbReference type="Proteomes" id="UP000322139">
    <property type="component" value="Unassembled WGS sequence"/>
</dbReference>
<dbReference type="UniPathway" id="UPA00219"/>
<keyword evidence="9 10" id="KW-0961">Cell wall biogenesis/degradation</keyword>
<dbReference type="RefSeq" id="WP_148976812.1">
    <property type="nucleotide sequence ID" value="NZ_JBNIKU010000015.1"/>
</dbReference>
<evidence type="ECO:0000259" key="14">
    <source>
        <dbReference type="Pfam" id="PF08245"/>
    </source>
</evidence>
<dbReference type="GO" id="GO:0005524">
    <property type="term" value="F:ATP binding"/>
    <property type="evidence" value="ECO:0007669"/>
    <property type="project" value="UniProtKB-UniRule"/>
</dbReference>
<evidence type="ECO:0000256" key="8">
    <source>
        <dbReference type="ARBA" id="ARBA00023306"/>
    </source>
</evidence>
<sequence length="457" mass="50100">MIKRTIAQIAGMIPIQNDHSAFSDVSIKGVSINSRTMEPGNLFVPFKGEHTDGHRFVEDALRKGAAAALWQQDVPNPPLHLPILVVEDTLKAVQQLSEAYRNELDIKVAGITGSNGKTTVKDMTARLLSLKYKVQKTEGNYNNHLGLPLTLLSLEEDTEAAVLEMGMSGFGEIEFLTKLARPDVVMITNIGESHLQDLGSRAGIAKAKLEIIEGLKDDGMIIYHGDEPLLKDRLDGYSGPAEVRSFGKGHSNSIYPVRIDQEEKGSVFQTNLSDTEYHLPVLGVHNVMNALCAMEAAHFLGIPYEQMDEGFASLKLTAMRMELSEGSKGEKVINDAYNASPTSMRAAIDLVSELSGYSRKVLVLADMLELGDDEVRFHREIGLAIDPEKIEYVLTFGTLGRVIAEGAQEAFPEDRVFAFSEKGPLIEKLQSLTNAETIVLFKGSRGMKLEEAAEALQ</sequence>
<accession>A0A5D4QUV4</accession>
<feature type="binding site" evidence="10">
    <location>
        <begin position="113"/>
        <end position="119"/>
    </location>
    <ligand>
        <name>ATP</name>
        <dbReference type="ChEBI" id="CHEBI:30616"/>
    </ligand>
</feature>
<dbReference type="SUPFAM" id="SSF53623">
    <property type="entry name" value="MurD-like peptide ligases, catalytic domain"/>
    <property type="match status" value="1"/>
</dbReference>
<evidence type="ECO:0000256" key="11">
    <source>
        <dbReference type="RuleBase" id="RU004136"/>
    </source>
</evidence>
<dbReference type="Gene3D" id="3.90.190.20">
    <property type="entry name" value="Mur ligase, C-terminal domain"/>
    <property type="match status" value="1"/>
</dbReference>
<dbReference type="HAMAP" id="MF_02019">
    <property type="entry name" value="MurF"/>
    <property type="match status" value="1"/>
</dbReference>
<evidence type="ECO:0000256" key="4">
    <source>
        <dbReference type="ARBA" id="ARBA00022741"/>
    </source>
</evidence>
<dbReference type="EMBL" id="VTER01000015">
    <property type="protein sequence ID" value="TYS42915.1"/>
    <property type="molecule type" value="Genomic_DNA"/>
</dbReference>
<dbReference type="PANTHER" id="PTHR43024:SF1">
    <property type="entry name" value="UDP-N-ACETYLMURAMOYL-TRIPEPTIDE--D-ALANYL-D-ALANINE LIGASE"/>
    <property type="match status" value="1"/>
</dbReference>
<dbReference type="GO" id="GO:0009252">
    <property type="term" value="P:peptidoglycan biosynthetic process"/>
    <property type="evidence" value="ECO:0007669"/>
    <property type="project" value="UniProtKB-UniRule"/>
</dbReference>
<dbReference type="AlphaFoldDB" id="A0A5D4QUV4"/>
<keyword evidence="8 10" id="KW-0131">Cell cycle</keyword>
<dbReference type="GO" id="GO:0047480">
    <property type="term" value="F:UDP-N-acetylmuramoyl-tripeptide-D-alanyl-D-alanine ligase activity"/>
    <property type="evidence" value="ECO:0007669"/>
    <property type="project" value="UniProtKB-UniRule"/>
</dbReference>
<dbReference type="Pfam" id="PF08245">
    <property type="entry name" value="Mur_ligase_M"/>
    <property type="match status" value="1"/>
</dbReference>
<keyword evidence="4 10" id="KW-0547">Nucleotide-binding</keyword>
<feature type="domain" description="Mur ligase N-terminal catalytic" evidence="12">
    <location>
        <begin position="27"/>
        <end position="100"/>
    </location>
</feature>
<evidence type="ECO:0000256" key="7">
    <source>
        <dbReference type="ARBA" id="ARBA00022984"/>
    </source>
</evidence>
<dbReference type="Pfam" id="PF02875">
    <property type="entry name" value="Mur_ligase_C"/>
    <property type="match status" value="1"/>
</dbReference>
<dbReference type="InterPro" id="IPR005863">
    <property type="entry name" value="UDP-N-AcMur_synth"/>
</dbReference>
<evidence type="ECO:0000256" key="10">
    <source>
        <dbReference type="HAMAP-Rule" id="MF_02019"/>
    </source>
</evidence>
<dbReference type="GO" id="GO:0008360">
    <property type="term" value="P:regulation of cell shape"/>
    <property type="evidence" value="ECO:0007669"/>
    <property type="project" value="UniProtKB-KW"/>
</dbReference>
<comment type="caution">
    <text evidence="15">The sequence shown here is derived from an EMBL/GenBank/DDBJ whole genome shotgun (WGS) entry which is preliminary data.</text>
</comment>
<proteinExistence type="inferred from homology"/>
<dbReference type="GO" id="GO:0008766">
    <property type="term" value="F:UDP-N-acetylmuramoylalanyl-D-glutamyl-2,6-diaminopimelate-D-alanyl-D-alanine ligase activity"/>
    <property type="evidence" value="ECO:0007669"/>
    <property type="project" value="RHEA"/>
</dbReference>
<keyword evidence="6 10" id="KW-0133">Cell shape</keyword>
<evidence type="ECO:0000256" key="5">
    <source>
        <dbReference type="ARBA" id="ARBA00022840"/>
    </source>
</evidence>
<dbReference type="InterPro" id="IPR004101">
    <property type="entry name" value="Mur_ligase_C"/>
</dbReference>
<comment type="catalytic activity">
    <reaction evidence="10 11">
        <text>D-alanyl-D-alanine + UDP-N-acetyl-alpha-D-muramoyl-L-alanyl-gamma-D-glutamyl-meso-2,6-diaminopimelate + ATP = UDP-N-acetyl-alpha-D-muramoyl-L-alanyl-gamma-D-glutamyl-meso-2,6-diaminopimeloyl-D-alanyl-D-alanine + ADP + phosphate + H(+)</text>
        <dbReference type="Rhea" id="RHEA:28374"/>
        <dbReference type="ChEBI" id="CHEBI:15378"/>
        <dbReference type="ChEBI" id="CHEBI:30616"/>
        <dbReference type="ChEBI" id="CHEBI:43474"/>
        <dbReference type="ChEBI" id="CHEBI:57822"/>
        <dbReference type="ChEBI" id="CHEBI:61386"/>
        <dbReference type="ChEBI" id="CHEBI:83905"/>
        <dbReference type="ChEBI" id="CHEBI:456216"/>
        <dbReference type="EC" id="6.3.2.10"/>
    </reaction>
</comment>
<keyword evidence="3 10" id="KW-0132">Cell division</keyword>
<protein>
    <recommendedName>
        <fullName evidence="10 11">UDP-N-acetylmuramoyl-tripeptide--D-alanyl-D-alanine ligase</fullName>
        <ecNumber evidence="10 11">6.3.2.10</ecNumber>
    </recommendedName>
    <alternativeName>
        <fullName evidence="10">D-alanyl-D-alanine-adding enzyme</fullName>
    </alternativeName>
</protein>
<dbReference type="GO" id="GO:0005737">
    <property type="term" value="C:cytoplasm"/>
    <property type="evidence" value="ECO:0007669"/>
    <property type="project" value="UniProtKB-SubCell"/>
</dbReference>
<comment type="function">
    <text evidence="10 11">Involved in cell wall formation. Catalyzes the final step in the synthesis of UDP-N-acetylmuramoyl-pentapeptide, the precursor of murein.</text>
</comment>
<keyword evidence="7 10" id="KW-0573">Peptidoglycan synthesis</keyword>
<comment type="subcellular location">
    <subcellularLocation>
        <location evidence="10 11">Cytoplasm</location>
    </subcellularLocation>
</comment>
<keyword evidence="1 10" id="KW-0963">Cytoplasm</keyword>